<dbReference type="EMBL" id="PXYL01000022">
    <property type="protein sequence ID" value="PSJ55796.1"/>
    <property type="molecule type" value="Genomic_DNA"/>
</dbReference>
<keyword evidence="1" id="KW-0472">Membrane</keyword>
<keyword evidence="3" id="KW-1185">Reference proteome</keyword>
<keyword evidence="1" id="KW-1133">Transmembrane helix</keyword>
<comment type="caution">
    <text evidence="2">The sequence shown here is derived from an EMBL/GenBank/DDBJ whole genome shotgun (WGS) entry which is preliminary data.</text>
</comment>
<accession>A0A2P7S034</accession>
<name>A0A2P7S034_9HYPH</name>
<evidence type="ECO:0000313" key="3">
    <source>
        <dbReference type="Proteomes" id="UP000240653"/>
    </source>
</evidence>
<evidence type="ECO:0000256" key="1">
    <source>
        <dbReference type="SAM" id="Phobius"/>
    </source>
</evidence>
<proteinExistence type="predicted"/>
<feature type="transmembrane region" description="Helical" evidence="1">
    <location>
        <begin position="29"/>
        <end position="52"/>
    </location>
</feature>
<evidence type="ECO:0008006" key="4">
    <source>
        <dbReference type="Google" id="ProtNLM"/>
    </source>
</evidence>
<gene>
    <name evidence="2" type="ORF">C7I85_26275</name>
</gene>
<keyword evidence="1" id="KW-0812">Transmembrane</keyword>
<organism evidence="2 3">
    <name type="scientific">Pseudaminobacter soli</name>
    <name type="common">ex Li et al. 2025</name>
    <dbReference type="NCBI Taxonomy" id="1295366"/>
    <lineage>
        <taxon>Bacteria</taxon>
        <taxon>Pseudomonadati</taxon>
        <taxon>Pseudomonadota</taxon>
        <taxon>Alphaproteobacteria</taxon>
        <taxon>Hyphomicrobiales</taxon>
        <taxon>Phyllobacteriaceae</taxon>
        <taxon>Pseudaminobacter</taxon>
    </lineage>
</organism>
<dbReference type="Proteomes" id="UP000240653">
    <property type="component" value="Unassembled WGS sequence"/>
</dbReference>
<reference evidence="2 3" key="1">
    <citation type="submission" date="2018-03" db="EMBL/GenBank/DDBJ databases">
        <title>The draft genome of Mesorhizobium soli JCM 19897.</title>
        <authorList>
            <person name="Li L."/>
            <person name="Liu L."/>
            <person name="Liang L."/>
            <person name="Wang T."/>
            <person name="Zhang X."/>
        </authorList>
    </citation>
    <scope>NUCLEOTIDE SEQUENCE [LARGE SCALE GENOMIC DNA]</scope>
    <source>
        <strain evidence="2 3">JCM 19897</strain>
    </source>
</reference>
<evidence type="ECO:0000313" key="2">
    <source>
        <dbReference type="EMBL" id="PSJ55796.1"/>
    </source>
</evidence>
<feature type="transmembrane region" description="Helical" evidence="1">
    <location>
        <begin position="73"/>
        <end position="95"/>
    </location>
</feature>
<dbReference type="AlphaFoldDB" id="A0A2P7S034"/>
<sequence length="100" mass="10829">MPDCKPSVRRTDAQQCFTKLRENPMTAYLATYLSIIALSLSALAWVVAAVVSPIIKESYWDSLPAYLVRRQKFAAYANMAAAVLAAAGVALQAYASAQTL</sequence>
<protein>
    <recommendedName>
        <fullName evidence="4">ABC transmembrane type-1 domain-containing protein</fullName>
    </recommendedName>
</protein>